<accession>A0A9W6RQ74</accession>
<evidence type="ECO:0000256" key="5">
    <source>
        <dbReference type="SAM" id="Phobius"/>
    </source>
</evidence>
<organism evidence="6 7">
    <name type="scientific">Actinoallomurus iriomotensis</name>
    <dbReference type="NCBI Taxonomy" id="478107"/>
    <lineage>
        <taxon>Bacteria</taxon>
        <taxon>Bacillati</taxon>
        <taxon>Actinomycetota</taxon>
        <taxon>Actinomycetes</taxon>
        <taxon>Streptosporangiales</taxon>
        <taxon>Thermomonosporaceae</taxon>
        <taxon>Actinoallomurus</taxon>
    </lineage>
</organism>
<dbReference type="PANTHER" id="PTHR47547:SF1">
    <property type="entry name" value="ASPARTATE-PROTON SYMPORTER"/>
    <property type="match status" value="1"/>
</dbReference>
<evidence type="ECO:0000256" key="1">
    <source>
        <dbReference type="ARBA" id="ARBA00004141"/>
    </source>
</evidence>
<proteinExistence type="predicted"/>
<feature type="transmembrane region" description="Helical" evidence="5">
    <location>
        <begin position="20"/>
        <end position="40"/>
    </location>
</feature>
<protein>
    <submittedName>
        <fullName evidence="6">Amino acid-proton symporter YbeC</fullName>
    </submittedName>
</protein>
<feature type="transmembrane region" description="Helical" evidence="5">
    <location>
        <begin position="95"/>
        <end position="114"/>
    </location>
</feature>
<dbReference type="Pfam" id="PF13520">
    <property type="entry name" value="AA_permease_2"/>
    <property type="match status" value="1"/>
</dbReference>
<feature type="transmembrane region" description="Helical" evidence="5">
    <location>
        <begin position="247"/>
        <end position="272"/>
    </location>
</feature>
<dbReference type="InterPro" id="IPR002293">
    <property type="entry name" value="AA/rel_permease1"/>
</dbReference>
<keyword evidence="2 5" id="KW-0812">Transmembrane</keyword>
<keyword evidence="3 5" id="KW-1133">Transmembrane helix</keyword>
<feature type="transmembrane region" description="Helical" evidence="5">
    <location>
        <begin position="378"/>
        <end position="399"/>
    </location>
</feature>
<dbReference type="InterPro" id="IPR052962">
    <property type="entry name" value="AA_Transporter_AGT"/>
</dbReference>
<feature type="transmembrane region" description="Helical" evidence="5">
    <location>
        <begin position="52"/>
        <end position="74"/>
    </location>
</feature>
<gene>
    <name evidence="6" type="primary">ybeC</name>
    <name evidence="6" type="ORF">Airi01_078560</name>
</gene>
<keyword evidence="4 5" id="KW-0472">Membrane</keyword>
<feature type="transmembrane region" description="Helical" evidence="5">
    <location>
        <begin position="435"/>
        <end position="453"/>
    </location>
</feature>
<comment type="caution">
    <text evidence="6">The sequence shown here is derived from an EMBL/GenBank/DDBJ whole genome shotgun (WGS) entry which is preliminary data.</text>
</comment>
<evidence type="ECO:0000256" key="2">
    <source>
        <dbReference type="ARBA" id="ARBA00022692"/>
    </source>
</evidence>
<evidence type="ECO:0000313" key="7">
    <source>
        <dbReference type="Proteomes" id="UP001165135"/>
    </source>
</evidence>
<feature type="transmembrane region" description="Helical" evidence="5">
    <location>
        <begin position="353"/>
        <end position="372"/>
    </location>
</feature>
<evidence type="ECO:0000256" key="3">
    <source>
        <dbReference type="ARBA" id="ARBA00022989"/>
    </source>
</evidence>
<dbReference type="GO" id="GO:0022857">
    <property type="term" value="F:transmembrane transporter activity"/>
    <property type="evidence" value="ECO:0007669"/>
    <property type="project" value="InterPro"/>
</dbReference>
<dbReference type="Proteomes" id="UP001165135">
    <property type="component" value="Unassembled WGS sequence"/>
</dbReference>
<name>A0A9W6RQ74_9ACTN</name>
<comment type="subcellular location">
    <subcellularLocation>
        <location evidence="1">Membrane</location>
        <topology evidence="1">Multi-pass membrane protein</topology>
    </subcellularLocation>
</comment>
<evidence type="ECO:0000313" key="6">
    <source>
        <dbReference type="EMBL" id="GLY79589.1"/>
    </source>
</evidence>
<dbReference type="RefSeq" id="WP_285631302.1">
    <property type="nucleotide sequence ID" value="NZ_BSTJ01000012.1"/>
</dbReference>
<feature type="transmembrane region" description="Helical" evidence="5">
    <location>
        <begin position="498"/>
        <end position="516"/>
    </location>
</feature>
<feature type="transmembrane region" description="Helical" evidence="5">
    <location>
        <begin position="465"/>
        <end position="486"/>
    </location>
</feature>
<dbReference type="GO" id="GO:0016020">
    <property type="term" value="C:membrane"/>
    <property type="evidence" value="ECO:0007669"/>
    <property type="project" value="UniProtKB-SubCell"/>
</dbReference>
<feature type="transmembrane region" description="Helical" evidence="5">
    <location>
        <begin position="207"/>
        <end position="226"/>
    </location>
</feature>
<feature type="transmembrane region" description="Helical" evidence="5">
    <location>
        <begin position="175"/>
        <end position="195"/>
    </location>
</feature>
<evidence type="ECO:0000256" key="4">
    <source>
        <dbReference type="ARBA" id="ARBA00023136"/>
    </source>
</evidence>
<dbReference type="Gene3D" id="1.20.1740.10">
    <property type="entry name" value="Amino acid/polyamine transporter I"/>
    <property type="match status" value="1"/>
</dbReference>
<dbReference type="AlphaFoldDB" id="A0A9W6RQ74"/>
<sequence length="547" mass="58545">MPNVARPEPGGAGGDYHRRLGTFSLLMVGLSSIIGSGWLFGSWKAAKVAGPAAILAWVIGAGIMMLIGLAYMELGSLFPKSGGMVRYAQYSHGSLVGYIGGWSNWVAIVSVIPIEAEASVQYMSSWKWHWAKGLYDGKELHPTGLAIAALLVVVYFLINYWTVRLYAMANGFIMIVKFVVPALTIVGLLASGFHGGNFSHHGGFAPYGWAAVLTAIATSGVVFAFNGFQSPINMAGEARNPGRSVPIALIGALVLSALVYVGLQTAFIGAVPGHLLGHGWSGVDLNSPFADLAIAVNLNWLAVTLYADAFISPSGTGMTYTATTARMIQGMQENGYFPRILGRVHPKYGIPQPAMWFNLVIAFVFLCLFRGWGTLSAVISVATVISYVTGPVSVTVLRRTCPDLPRPTRTPALRVIAPTGFAFASLLMYWSRWPLTGEVILIMAIGLPIYLYYGLRQRFEGWGPHLRAGVWLIAYLAWMALLSALGSARFGGYDLMPYGVDMAVVAVSSLAFYAWGVRSGWAGPSREVAGESGPARAAEGEEFAPVA</sequence>
<dbReference type="PANTHER" id="PTHR47547">
    <property type="match status" value="1"/>
</dbReference>
<feature type="transmembrane region" description="Helical" evidence="5">
    <location>
        <begin position="411"/>
        <end position="429"/>
    </location>
</feature>
<dbReference type="EMBL" id="BSTJ01000012">
    <property type="protein sequence ID" value="GLY79589.1"/>
    <property type="molecule type" value="Genomic_DNA"/>
</dbReference>
<feature type="transmembrane region" description="Helical" evidence="5">
    <location>
        <begin position="292"/>
        <end position="311"/>
    </location>
</feature>
<feature type="transmembrane region" description="Helical" evidence="5">
    <location>
        <begin position="144"/>
        <end position="163"/>
    </location>
</feature>
<reference evidence="6" key="1">
    <citation type="submission" date="2023-03" db="EMBL/GenBank/DDBJ databases">
        <title>Actinoallomurus iriomotensis NBRC 103681.</title>
        <authorList>
            <person name="Ichikawa N."/>
            <person name="Sato H."/>
            <person name="Tonouchi N."/>
        </authorList>
    </citation>
    <scope>NUCLEOTIDE SEQUENCE</scope>
    <source>
        <strain evidence="6">NBRC 103681</strain>
    </source>
</reference>